<protein>
    <submittedName>
        <fullName evidence="4">FAD binding domain protein</fullName>
    </submittedName>
</protein>
<dbReference type="OrthoDB" id="9800184at2"/>
<dbReference type="eggNOG" id="COG0277">
    <property type="taxonomic scope" value="Bacteria"/>
</dbReference>
<organism evidence="4 5">
    <name type="scientific">Microscilla marina ATCC 23134</name>
    <dbReference type="NCBI Taxonomy" id="313606"/>
    <lineage>
        <taxon>Bacteria</taxon>
        <taxon>Pseudomonadati</taxon>
        <taxon>Bacteroidota</taxon>
        <taxon>Cytophagia</taxon>
        <taxon>Cytophagales</taxon>
        <taxon>Microscillaceae</taxon>
        <taxon>Microscilla</taxon>
    </lineage>
</organism>
<feature type="domain" description="FAD-binding PCMH-type" evidence="3">
    <location>
        <begin position="16"/>
        <end position="229"/>
    </location>
</feature>
<dbReference type="SUPFAM" id="SSF56176">
    <property type="entry name" value="FAD-binding/transporter-associated domain-like"/>
    <property type="match status" value="1"/>
</dbReference>
<dbReference type="Gene3D" id="3.30.70.2520">
    <property type="match status" value="1"/>
</dbReference>
<evidence type="ECO:0000259" key="3">
    <source>
        <dbReference type="PROSITE" id="PS51387"/>
    </source>
</evidence>
<keyword evidence="1" id="KW-0274">FAD</keyword>
<dbReference type="InterPro" id="IPR007173">
    <property type="entry name" value="ALO_C"/>
</dbReference>
<sequence length="800" mass="90929">MSNTLTWKNWIKSHETTIPESNYYEPSNEPDIRHILEIAIASGLKVKMVGSGHSHSKVAQPVSNNILISPVKLSGELPNYSWLKPDSQLNLQSSSHALVRVKSGTQLRTINREILAPKGLGLINMGPFDGQTIGGVINTNTHGTGLYLPGFTDMVRSVEMLVVKTTSNSERLVETWVIEPTHGISDPQKFSDESNGKCLIQDNNLFYSVTCGYGLFGIVHSYTLEVRDSYWLDERFEATTWQAIKNKFNDTVDEQINNDEPPRFLHENHQVKIYVNTAECLREGGIKDDTHCRIDYWNEVPVESRPSNWENHHNNRKKVWPPARKNPGNHFGLWLQGLLFNISKPKPAAATVNILNDNFFVSDNGEHFVRGYKASAYYRAIRRLPDECIEYDSSLSDSEKDVDNTEFTSDPEANNVGTSIEFSVPIRRTIEAVEKALNFLSDLNPDVNFITPIGIRFTKESMHYLCPTYQRDSAFIEIVGFLPNNRANKWDDFKDDYHDAFDKLIDYLRGEFPGGGVRFHKGKYNTYNDTTLATDYPFYNTWVTNYHILNATGLFDCPNAARWNLDASKPATLTPIEAGIQMDNFKSLCSKEGKGLEIVETTFSLIPNSGDHLKIELPVWMRSSDLEIEIDLASAPDSTYLQFSSELTDPVRFLETDNFYITNHYQKDQYLLTATKTRGNQGSIKKINIPSTRLYPISFRLSVGELPFVTTQNPYHENYSAKILVKRLGEPAYEITIHLRFYIAPFVGNLNSTPCPELHMFGCEWEMLMSNQHRVPYFSIQDAHNDGYDNGHYCLGGSTC</sequence>
<dbReference type="Gene3D" id="3.30.465.10">
    <property type="match status" value="1"/>
</dbReference>
<reference evidence="4 5" key="1">
    <citation type="submission" date="2007-01" db="EMBL/GenBank/DDBJ databases">
        <authorList>
            <person name="Haygood M."/>
            <person name="Podell S."/>
            <person name="Anderson C."/>
            <person name="Hopkinson B."/>
            <person name="Roe K."/>
            <person name="Barbeau K."/>
            <person name="Gaasterland T."/>
            <person name="Ferriera S."/>
            <person name="Johnson J."/>
            <person name="Kravitz S."/>
            <person name="Beeson K."/>
            <person name="Sutton G."/>
            <person name="Rogers Y.-H."/>
            <person name="Friedman R."/>
            <person name="Frazier M."/>
            <person name="Venter J.C."/>
        </authorList>
    </citation>
    <scope>NUCLEOTIDE SEQUENCE [LARGE SCALE GENOMIC DNA]</scope>
    <source>
        <strain evidence="4 5">ATCC 23134</strain>
    </source>
</reference>
<dbReference type="InterPro" id="IPR016167">
    <property type="entry name" value="FAD-bd_PCMH_sub1"/>
</dbReference>
<dbReference type="InterPro" id="IPR006094">
    <property type="entry name" value="Oxid_FAD_bind_N"/>
</dbReference>
<dbReference type="InterPro" id="IPR016166">
    <property type="entry name" value="FAD-bd_PCMH"/>
</dbReference>
<dbReference type="InterPro" id="IPR036318">
    <property type="entry name" value="FAD-bd_PCMH-like_sf"/>
</dbReference>
<evidence type="ECO:0000313" key="4">
    <source>
        <dbReference type="EMBL" id="EAY29861.1"/>
    </source>
</evidence>
<evidence type="ECO:0000256" key="2">
    <source>
        <dbReference type="ARBA" id="ARBA00023002"/>
    </source>
</evidence>
<dbReference type="Pfam" id="PF01565">
    <property type="entry name" value="FAD_binding_4"/>
    <property type="match status" value="1"/>
</dbReference>
<dbReference type="RefSeq" id="WP_004155713.1">
    <property type="nucleotide sequence ID" value="NZ_AAWS01000009.1"/>
</dbReference>
<dbReference type="GO" id="GO:0016020">
    <property type="term" value="C:membrane"/>
    <property type="evidence" value="ECO:0007669"/>
    <property type="project" value="InterPro"/>
</dbReference>
<dbReference type="PANTHER" id="PTHR43762:SF1">
    <property type="entry name" value="D-ARABINONO-1,4-LACTONE OXIDASE"/>
    <property type="match status" value="1"/>
</dbReference>
<evidence type="ECO:0000256" key="1">
    <source>
        <dbReference type="ARBA" id="ARBA00022827"/>
    </source>
</evidence>
<dbReference type="InterPro" id="IPR010031">
    <property type="entry name" value="FAD_lactone_oxidase-like"/>
</dbReference>
<name>A1ZIJ3_MICM2</name>
<keyword evidence="2" id="KW-0560">Oxidoreductase</keyword>
<dbReference type="Pfam" id="PF04030">
    <property type="entry name" value="ALO"/>
    <property type="match status" value="1"/>
</dbReference>
<dbReference type="GO" id="GO:0003885">
    <property type="term" value="F:D-arabinono-1,4-lactone oxidase activity"/>
    <property type="evidence" value="ECO:0007669"/>
    <property type="project" value="InterPro"/>
</dbReference>
<keyword evidence="5" id="KW-1185">Reference proteome</keyword>
<dbReference type="Gene3D" id="3.30.43.10">
    <property type="entry name" value="Uridine Diphospho-n-acetylenolpyruvylglucosamine Reductase, domain 2"/>
    <property type="match status" value="1"/>
</dbReference>
<proteinExistence type="predicted"/>
<dbReference type="AlphaFoldDB" id="A1ZIJ3"/>
<dbReference type="GO" id="GO:0071949">
    <property type="term" value="F:FAD binding"/>
    <property type="evidence" value="ECO:0007669"/>
    <property type="project" value="InterPro"/>
</dbReference>
<dbReference type="PANTHER" id="PTHR43762">
    <property type="entry name" value="L-GULONOLACTONE OXIDASE"/>
    <property type="match status" value="1"/>
</dbReference>
<gene>
    <name evidence="4" type="ORF">M23134_05734</name>
</gene>
<dbReference type="InterPro" id="IPR016169">
    <property type="entry name" value="FAD-bd_PCMH_sub2"/>
</dbReference>
<dbReference type="PROSITE" id="PS51387">
    <property type="entry name" value="FAD_PCMH"/>
    <property type="match status" value="1"/>
</dbReference>
<evidence type="ECO:0000313" key="5">
    <source>
        <dbReference type="Proteomes" id="UP000004095"/>
    </source>
</evidence>
<keyword evidence="1" id="KW-0285">Flavoprotein</keyword>
<comment type="caution">
    <text evidence="4">The sequence shown here is derived from an EMBL/GenBank/DDBJ whole genome shotgun (WGS) entry which is preliminary data.</text>
</comment>
<dbReference type="Proteomes" id="UP000004095">
    <property type="component" value="Unassembled WGS sequence"/>
</dbReference>
<accession>A1ZIJ3</accession>
<dbReference type="EMBL" id="AAWS01000009">
    <property type="protein sequence ID" value="EAY29861.1"/>
    <property type="molecule type" value="Genomic_DNA"/>
</dbReference>